<keyword evidence="3" id="KW-1185">Reference proteome</keyword>
<dbReference type="RefSeq" id="WP_099620539.1">
    <property type="nucleotide sequence ID" value="NZ_CP024201.1"/>
</dbReference>
<gene>
    <name evidence="2" type="ORF">CSW64_02075</name>
</gene>
<reference evidence="2 3" key="1">
    <citation type="submission" date="2017-10" db="EMBL/GenBank/DDBJ databases">
        <title>Genome sequence of Caulobacter mirabilis FWC38.</title>
        <authorList>
            <person name="Fiebig A."/>
            <person name="Crosson S."/>
        </authorList>
    </citation>
    <scope>NUCLEOTIDE SEQUENCE [LARGE SCALE GENOMIC DNA]</scope>
    <source>
        <strain evidence="2 3">FWC 38</strain>
    </source>
</reference>
<dbReference type="Pfam" id="PF09656">
    <property type="entry name" value="PGPGW"/>
    <property type="match status" value="1"/>
</dbReference>
<keyword evidence="1" id="KW-1133">Transmembrane helix</keyword>
<evidence type="ECO:0000313" key="3">
    <source>
        <dbReference type="Proteomes" id="UP000228945"/>
    </source>
</evidence>
<dbReference type="InterPro" id="IPR019099">
    <property type="entry name" value="Uncharacterised_PGPGW_TM"/>
</dbReference>
<dbReference type="Proteomes" id="UP000228945">
    <property type="component" value="Chromosome"/>
</dbReference>
<evidence type="ECO:0000313" key="2">
    <source>
        <dbReference type="EMBL" id="ATQ41282.1"/>
    </source>
</evidence>
<dbReference type="KEGG" id="cmb:CSW64_02075"/>
<feature type="transmembrane region" description="Helical" evidence="1">
    <location>
        <begin position="51"/>
        <end position="69"/>
    </location>
</feature>
<dbReference type="OrthoDB" id="7308169at2"/>
<evidence type="ECO:0008006" key="4">
    <source>
        <dbReference type="Google" id="ProtNLM"/>
    </source>
</evidence>
<keyword evidence="1" id="KW-0472">Membrane</keyword>
<organism evidence="2 3">
    <name type="scientific">Caulobacter mirabilis</name>
    <dbReference type="NCBI Taxonomy" id="69666"/>
    <lineage>
        <taxon>Bacteria</taxon>
        <taxon>Pseudomonadati</taxon>
        <taxon>Pseudomonadota</taxon>
        <taxon>Alphaproteobacteria</taxon>
        <taxon>Caulobacterales</taxon>
        <taxon>Caulobacteraceae</taxon>
        <taxon>Caulobacter</taxon>
    </lineage>
</organism>
<evidence type="ECO:0000256" key="1">
    <source>
        <dbReference type="SAM" id="Phobius"/>
    </source>
</evidence>
<feature type="transmembrane region" description="Helical" evidence="1">
    <location>
        <begin position="28"/>
        <end position="45"/>
    </location>
</feature>
<dbReference type="EMBL" id="CP024201">
    <property type="protein sequence ID" value="ATQ41282.1"/>
    <property type="molecule type" value="Genomic_DNA"/>
</dbReference>
<sequence>MSLVLTMPRAFTSADEAARVLLARLTRWAFMALGVVIVLAGIAIAPLPGPGGIPVIVVGLMIIMRNSFWAKRQFVRFQKAHPKTLFPIRRLLRREPEVLPVFWQSILRMERVVLSKERRFARNLRRRFRKARA</sequence>
<protein>
    <recommendedName>
        <fullName evidence="4">Transmembrane protein (PGPGW)</fullName>
    </recommendedName>
</protein>
<keyword evidence="1" id="KW-0812">Transmembrane</keyword>
<accession>A0A2D2ATD6</accession>
<proteinExistence type="predicted"/>
<name>A0A2D2ATD6_9CAUL</name>
<dbReference type="AlphaFoldDB" id="A0A2D2ATD6"/>